<accession>A0A4V6A504</accession>
<organism evidence="3 4">
    <name type="scientific">Steinernema carpocapsae</name>
    <name type="common">Entomopathogenic nematode</name>
    <dbReference type="NCBI Taxonomy" id="34508"/>
    <lineage>
        <taxon>Eukaryota</taxon>
        <taxon>Metazoa</taxon>
        <taxon>Ecdysozoa</taxon>
        <taxon>Nematoda</taxon>
        <taxon>Chromadorea</taxon>
        <taxon>Rhabditida</taxon>
        <taxon>Tylenchina</taxon>
        <taxon>Panagrolaimomorpha</taxon>
        <taxon>Strongyloidoidea</taxon>
        <taxon>Steinernematidae</taxon>
        <taxon>Steinernema</taxon>
    </lineage>
</organism>
<evidence type="ECO:0000313" key="3">
    <source>
        <dbReference type="EMBL" id="TKR88995.1"/>
    </source>
</evidence>
<dbReference type="PANTHER" id="PTHR22744:SF14">
    <property type="entry name" value="BTB DOMAIN-CONTAINING PROTEIN-RELATED"/>
    <property type="match status" value="1"/>
</dbReference>
<dbReference type="SUPFAM" id="SSF54695">
    <property type="entry name" value="POZ domain"/>
    <property type="match status" value="1"/>
</dbReference>
<dbReference type="Gene3D" id="3.30.710.10">
    <property type="entry name" value="Potassium Channel Kv1.1, Chain A"/>
    <property type="match status" value="1"/>
</dbReference>
<comment type="caution">
    <text evidence="3">The sequence shown here is derived from an EMBL/GenBank/DDBJ whole genome shotgun (WGS) entry which is preliminary data.</text>
</comment>
<dbReference type="EMBL" id="AZBU02000003">
    <property type="protein sequence ID" value="TKR88995.1"/>
    <property type="molecule type" value="Genomic_DNA"/>
</dbReference>
<reference evidence="3 4" key="2">
    <citation type="journal article" date="2019" name="G3 (Bethesda)">
        <title>Hybrid Assembly of the Genome of the Entomopathogenic Nematode Steinernema carpocapsae Identifies the X-Chromosome.</title>
        <authorList>
            <person name="Serra L."/>
            <person name="Macchietto M."/>
            <person name="Macias-Munoz A."/>
            <person name="McGill C.J."/>
            <person name="Rodriguez I.M."/>
            <person name="Rodriguez B."/>
            <person name="Murad R."/>
            <person name="Mortazavi A."/>
        </authorList>
    </citation>
    <scope>NUCLEOTIDE SEQUENCE [LARGE SCALE GENOMIC DNA]</scope>
    <source>
        <strain evidence="3 4">ALL</strain>
    </source>
</reference>
<keyword evidence="4" id="KW-1185">Reference proteome</keyword>
<dbReference type="InterPro" id="IPR000210">
    <property type="entry name" value="BTB/POZ_dom"/>
</dbReference>
<sequence>MRFCSVDYYRALSPHSAFLLRWFVVLLTLFITLSKLTDKGTVFQRHFYSKSTVSKMAGKGTIFMPFSCTDKTSDPVDIGDFKCTLVGAYHKCPRNALESGQRCQIIRCQPKTDGRTTLWSCSAVGTLARTNSSKDDQFVFHFWNASFGNGYTEFHAHYNELMLSKACNIVAGSENRVYLEVDDSFIADLSQPNNPLIASHDDVAKLKIDGEEIWVPKKGLSYHSKFFDVFFNGDFKEKSEDCYELKDIKLEDFLPFLGIVHCLAVPIDENSLEGLLKLGDFFRCKIVLDRCEEYLKNAPIKIFPLLKKLELAEECKLKSTLADVIGKASTVQLKRMTWEGEMSAYARSLMSLKFRLNDS</sequence>
<protein>
    <recommendedName>
        <fullName evidence="2">BTB domain-containing protein</fullName>
    </recommendedName>
</protein>
<dbReference type="PROSITE" id="PS50097">
    <property type="entry name" value="BTB"/>
    <property type="match status" value="1"/>
</dbReference>
<dbReference type="AlphaFoldDB" id="A0A4V6A504"/>
<feature type="transmembrane region" description="Helical" evidence="1">
    <location>
        <begin position="18"/>
        <end position="36"/>
    </location>
</feature>
<keyword evidence="1" id="KW-0812">Transmembrane</keyword>
<feature type="domain" description="BTB" evidence="2">
    <location>
        <begin position="202"/>
        <end position="269"/>
    </location>
</feature>
<dbReference type="PANTHER" id="PTHR22744">
    <property type="entry name" value="HELIX LOOP HELIX PROTEIN 21-RELATED"/>
    <property type="match status" value="1"/>
</dbReference>
<dbReference type="SMART" id="SM00225">
    <property type="entry name" value="BTB"/>
    <property type="match status" value="1"/>
</dbReference>
<dbReference type="OrthoDB" id="6411082at2759"/>
<dbReference type="STRING" id="34508.A0A4V6A504"/>
<keyword evidence="1" id="KW-0472">Membrane</keyword>
<evidence type="ECO:0000259" key="2">
    <source>
        <dbReference type="PROSITE" id="PS50097"/>
    </source>
</evidence>
<dbReference type="InterPro" id="IPR011333">
    <property type="entry name" value="SKP1/BTB/POZ_sf"/>
</dbReference>
<gene>
    <name evidence="3" type="ORF">L596_013159</name>
</gene>
<dbReference type="Proteomes" id="UP000298663">
    <property type="component" value="Unassembled WGS sequence"/>
</dbReference>
<evidence type="ECO:0000313" key="4">
    <source>
        <dbReference type="Proteomes" id="UP000298663"/>
    </source>
</evidence>
<proteinExistence type="predicted"/>
<keyword evidence="1" id="KW-1133">Transmembrane helix</keyword>
<name>A0A4V6A504_STECR</name>
<evidence type="ECO:0000256" key="1">
    <source>
        <dbReference type="SAM" id="Phobius"/>
    </source>
</evidence>
<dbReference type="Pfam" id="PF00651">
    <property type="entry name" value="BTB"/>
    <property type="match status" value="1"/>
</dbReference>
<reference evidence="3 4" key="1">
    <citation type="journal article" date="2015" name="Genome Biol.">
        <title>Comparative genomics of Steinernema reveals deeply conserved gene regulatory networks.</title>
        <authorList>
            <person name="Dillman A.R."/>
            <person name="Macchietto M."/>
            <person name="Porter C.F."/>
            <person name="Rogers A."/>
            <person name="Williams B."/>
            <person name="Antoshechkin I."/>
            <person name="Lee M.M."/>
            <person name="Goodwin Z."/>
            <person name="Lu X."/>
            <person name="Lewis E.E."/>
            <person name="Goodrich-Blair H."/>
            <person name="Stock S.P."/>
            <person name="Adams B.J."/>
            <person name="Sternberg P.W."/>
            <person name="Mortazavi A."/>
        </authorList>
    </citation>
    <scope>NUCLEOTIDE SEQUENCE [LARGE SCALE GENOMIC DNA]</scope>
    <source>
        <strain evidence="3 4">ALL</strain>
    </source>
</reference>